<protein>
    <recommendedName>
        <fullName evidence="1">HDOD domain-containing protein</fullName>
    </recommendedName>
</protein>
<dbReference type="EMBL" id="LAZR01056720">
    <property type="protein sequence ID" value="KKK73590.1"/>
    <property type="molecule type" value="Genomic_DNA"/>
</dbReference>
<name>A0A0F8YIM9_9ZZZZ</name>
<reference evidence="2" key="1">
    <citation type="journal article" date="2015" name="Nature">
        <title>Complex archaea that bridge the gap between prokaryotes and eukaryotes.</title>
        <authorList>
            <person name="Spang A."/>
            <person name="Saw J.H."/>
            <person name="Jorgensen S.L."/>
            <person name="Zaremba-Niedzwiedzka K."/>
            <person name="Martijn J."/>
            <person name="Lind A.E."/>
            <person name="van Eijk R."/>
            <person name="Schleper C."/>
            <person name="Guy L."/>
            <person name="Ettema T.J."/>
        </authorList>
    </citation>
    <scope>NUCLEOTIDE SEQUENCE</scope>
</reference>
<evidence type="ECO:0000259" key="1">
    <source>
        <dbReference type="PROSITE" id="PS51833"/>
    </source>
</evidence>
<sequence>WVRTSRNFARLNDHCAVGNPAHAVSLLGLDTLVALAKVPGVFFPLEQENSQGSLLRTLSTHSVRVAEAAREIAKFETAESETAASETEDDTLIGDAYLAGLLHDVGFILIDQYLHKPFTQIVDALTEQSDICGVESKILGFDHAELGQFVGSQWSLPEHLTASIRYHHDPLEYVGEHQQMVYTVALANFFCDSKGLSARGMANKLVPPAEVFHGLGLDKPQVTAIWEQLDQALKAADIMAMVRAG</sequence>
<accession>A0A0F8YIM9</accession>
<dbReference type="SMART" id="SM00471">
    <property type="entry name" value="HDc"/>
    <property type="match status" value="1"/>
</dbReference>
<gene>
    <name evidence="2" type="ORF">LCGC14_2892310</name>
</gene>
<dbReference type="InterPro" id="IPR003607">
    <property type="entry name" value="HD/PDEase_dom"/>
</dbReference>
<dbReference type="InterPro" id="IPR013976">
    <property type="entry name" value="HDOD"/>
</dbReference>
<feature type="domain" description="HDOD" evidence="1">
    <location>
        <begin position="1"/>
        <end position="170"/>
    </location>
</feature>
<dbReference type="Gene3D" id="1.10.3210.10">
    <property type="entry name" value="Hypothetical protein af1432"/>
    <property type="match status" value="1"/>
</dbReference>
<organism evidence="2">
    <name type="scientific">marine sediment metagenome</name>
    <dbReference type="NCBI Taxonomy" id="412755"/>
    <lineage>
        <taxon>unclassified sequences</taxon>
        <taxon>metagenomes</taxon>
        <taxon>ecological metagenomes</taxon>
    </lineage>
</organism>
<feature type="non-terminal residue" evidence="2">
    <location>
        <position position="1"/>
    </location>
</feature>
<dbReference type="PROSITE" id="PS51833">
    <property type="entry name" value="HDOD"/>
    <property type="match status" value="1"/>
</dbReference>
<dbReference type="InterPro" id="IPR052340">
    <property type="entry name" value="RNase_Y/CdgJ"/>
</dbReference>
<comment type="caution">
    <text evidence="2">The sequence shown here is derived from an EMBL/GenBank/DDBJ whole genome shotgun (WGS) entry which is preliminary data.</text>
</comment>
<dbReference type="Pfam" id="PF08668">
    <property type="entry name" value="HDOD"/>
    <property type="match status" value="1"/>
</dbReference>
<proteinExistence type="predicted"/>
<dbReference type="SUPFAM" id="SSF109604">
    <property type="entry name" value="HD-domain/PDEase-like"/>
    <property type="match status" value="1"/>
</dbReference>
<dbReference type="PANTHER" id="PTHR33525:SF3">
    <property type="entry name" value="RIBONUCLEASE Y"/>
    <property type="match status" value="1"/>
</dbReference>
<dbReference type="PANTHER" id="PTHR33525">
    <property type="match status" value="1"/>
</dbReference>
<dbReference type="AlphaFoldDB" id="A0A0F8YIM9"/>
<evidence type="ECO:0000313" key="2">
    <source>
        <dbReference type="EMBL" id="KKK73590.1"/>
    </source>
</evidence>
<dbReference type="CDD" id="cd00077">
    <property type="entry name" value="HDc"/>
    <property type="match status" value="1"/>
</dbReference>